<dbReference type="Pfam" id="PF13717">
    <property type="entry name" value="Zn_ribbon_4"/>
    <property type="match status" value="1"/>
</dbReference>
<dbReference type="PANTHER" id="PTHR40076">
    <property type="entry name" value="MEMBRANE PROTEIN-RELATED"/>
    <property type="match status" value="1"/>
</dbReference>
<gene>
    <name evidence="4" type="ORF">SAMN02745220_02268</name>
</gene>
<dbReference type="InterPro" id="IPR010380">
    <property type="entry name" value="DUF975"/>
</dbReference>
<feature type="transmembrane region" description="Helical" evidence="2">
    <location>
        <begin position="310"/>
        <end position="329"/>
    </location>
</feature>
<feature type="compositionally biased region" description="Low complexity" evidence="1">
    <location>
        <begin position="59"/>
        <end position="79"/>
    </location>
</feature>
<feature type="region of interest" description="Disordered" evidence="1">
    <location>
        <begin position="39"/>
        <end position="120"/>
    </location>
</feature>
<evidence type="ECO:0000313" key="4">
    <source>
        <dbReference type="EMBL" id="SHO48336.1"/>
    </source>
</evidence>
<evidence type="ECO:0000313" key="5">
    <source>
        <dbReference type="Proteomes" id="UP000184603"/>
    </source>
</evidence>
<proteinExistence type="predicted"/>
<feature type="transmembrane region" description="Helical" evidence="2">
    <location>
        <begin position="186"/>
        <end position="205"/>
    </location>
</feature>
<feature type="transmembrane region" description="Helical" evidence="2">
    <location>
        <begin position="284"/>
        <end position="304"/>
    </location>
</feature>
<dbReference type="EMBL" id="FRFE01000009">
    <property type="protein sequence ID" value="SHO48336.1"/>
    <property type="molecule type" value="Genomic_DNA"/>
</dbReference>
<organism evidence="4 5">
    <name type="scientific">Desulfopila aestuarii DSM 18488</name>
    <dbReference type="NCBI Taxonomy" id="1121416"/>
    <lineage>
        <taxon>Bacteria</taxon>
        <taxon>Pseudomonadati</taxon>
        <taxon>Thermodesulfobacteriota</taxon>
        <taxon>Desulfobulbia</taxon>
        <taxon>Desulfobulbales</taxon>
        <taxon>Desulfocapsaceae</taxon>
        <taxon>Desulfopila</taxon>
    </lineage>
</organism>
<accession>A0A1M7Y741</accession>
<dbReference type="InterPro" id="IPR011723">
    <property type="entry name" value="Znf/thioredoxin_put"/>
</dbReference>
<protein>
    <submittedName>
        <fullName evidence="4">MJ0042 family finger-like domain-containing protein</fullName>
    </submittedName>
</protein>
<feature type="transmembrane region" description="Helical" evidence="2">
    <location>
        <begin position="152"/>
        <end position="174"/>
    </location>
</feature>
<keyword evidence="5" id="KW-1185">Reference proteome</keyword>
<dbReference type="OrthoDB" id="9787732at2"/>
<feature type="domain" description="Zinc finger/thioredoxin putative" evidence="3">
    <location>
        <begin position="1"/>
        <end position="32"/>
    </location>
</feature>
<evidence type="ECO:0000256" key="1">
    <source>
        <dbReference type="SAM" id="MobiDB-lite"/>
    </source>
</evidence>
<evidence type="ECO:0000256" key="2">
    <source>
        <dbReference type="SAM" id="Phobius"/>
    </source>
</evidence>
<name>A0A1M7Y741_9BACT</name>
<keyword evidence="2" id="KW-1133">Transmembrane helix</keyword>
<dbReference type="AlphaFoldDB" id="A0A1M7Y741"/>
<keyword evidence="2" id="KW-0812">Transmembrane</keyword>
<reference evidence="4 5" key="1">
    <citation type="submission" date="2016-12" db="EMBL/GenBank/DDBJ databases">
        <authorList>
            <person name="Song W.-J."/>
            <person name="Kurnit D.M."/>
        </authorList>
    </citation>
    <scope>NUCLEOTIDE SEQUENCE [LARGE SCALE GENOMIC DNA]</scope>
    <source>
        <strain evidence="4 5">DSM 18488</strain>
    </source>
</reference>
<evidence type="ECO:0000259" key="3">
    <source>
        <dbReference type="Pfam" id="PF13717"/>
    </source>
</evidence>
<sequence length="332" mass="36191">MKIECPHCGVRGTLDDAYAGRKIRCPKCKTLFQVGGQQEVTPPIGEQDSVPPPMPPDPETVQEVTEQTAAEAESTTPAAEKPEAVEEAAPPEPDTTQVKQDEVPPMPPPKARPHATREQTYGSDVRFTVGGLISRAWELTNGVKGPLLGGLAVMYGVSMVIVGVITFLIMALNIDENGILANLLNIVNSALSMIFTAGLMYMGVLRATGRQVIWKDVFAGFPISGQIIVASLLQMILVMIGFALLILPGIYLMVGYLMTFPLMLDRSMTPWQAMEASRKAIHKVWWKIFGLYLIVMLILCISAIPFGIGLIWTAPMSIVLCGVVYTMLFKEN</sequence>
<feature type="transmembrane region" description="Helical" evidence="2">
    <location>
        <begin position="217"/>
        <end position="236"/>
    </location>
</feature>
<dbReference type="STRING" id="1121416.SAMN02745220_02268"/>
<keyword evidence="2" id="KW-0472">Membrane</keyword>
<dbReference type="PANTHER" id="PTHR40076:SF1">
    <property type="entry name" value="MEMBRANE PROTEIN"/>
    <property type="match status" value="1"/>
</dbReference>
<dbReference type="Proteomes" id="UP000184603">
    <property type="component" value="Unassembled WGS sequence"/>
</dbReference>
<dbReference type="Gene3D" id="2.20.28.160">
    <property type="match status" value="1"/>
</dbReference>
<feature type="transmembrane region" description="Helical" evidence="2">
    <location>
        <begin position="242"/>
        <end position="264"/>
    </location>
</feature>
<dbReference type="RefSeq" id="WP_073613557.1">
    <property type="nucleotide sequence ID" value="NZ_FRFE01000009.1"/>
</dbReference>